<sequence>MAAAVGEESIVDTDQAVKRSAGMAEAAAAGADVTLSLVQTAIKTKDTTPAADYIENNVVKTPLIGCTDQRSLICVF</sequence>
<proteinExistence type="predicted"/>
<organism evidence="1 2">
    <name type="scientific">Jeotgalibacillus proteolyticus</name>
    <dbReference type="NCBI Taxonomy" id="2082395"/>
    <lineage>
        <taxon>Bacteria</taxon>
        <taxon>Bacillati</taxon>
        <taxon>Bacillota</taxon>
        <taxon>Bacilli</taxon>
        <taxon>Bacillales</taxon>
        <taxon>Caryophanaceae</taxon>
        <taxon>Jeotgalibacillus</taxon>
    </lineage>
</organism>
<dbReference type="RefSeq" id="WP_104058429.1">
    <property type="nucleotide sequence ID" value="NZ_PREZ01000004.1"/>
</dbReference>
<name>A0A2S5GBV9_9BACL</name>
<protein>
    <submittedName>
        <fullName evidence="1">Uncharacterized protein</fullName>
    </submittedName>
</protein>
<accession>A0A2S5GBV9</accession>
<evidence type="ECO:0000313" key="2">
    <source>
        <dbReference type="Proteomes" id="UP000239047"/>
    </source>
</evidence>
<dbReference type="EMBL" id="PREZ01000004">
    <property type="protein sequence ID" value="PPA70479.1"/>
    <property type="molecule type" value="Genomic_DNA"/>
</dbReference>
<dbReference type="Proteomes" id="UP000239047">
    <property type="component" value="Unassembled WGS sequence"/>
</dbReference>
<keyword evidence="2" id="KW-1185">Reference proteome</keyword>
<gene>
    <name evidence="1" type="ORF">C4B60_12995</name>
</gene>
<reference evidence="1 2" key="1">
    <citation type="submission" date="2018-02" db="EMBL/GenBank/DDBJ databases">
        <title>Jeotgalibacillus proteolyticum sp. nov. a protease producing bacterium isolated from ocean sediments of Laizhou Bay.</title>
        <authorList>
            <person name="Li Y."/>
        </authorList>
    </citation>
    <scope>NUCLEOTIDE SEQUENCE [LARGE SCALE GENOMIC DNA]</scope>
    <source>
        <strain evidence="1 2">22-7</strain>
    </source>
</reference>
<comment type="caution">
    <text evidence="1">The sequence shown here is derived from an EMBL/GenBank/DDBJ whole genome shotgun (WGS) entry which is preliminary data.</text>
</comment>
<dbReference type="AlphaFoldDB" id="A0A2S5GBV9"/>
<evidence type="ECO:0000313" key="1">
    <source>
        <dbReference type="EMBL" id="PPA70479.1"/>
    </source>
</evidence>